<name>A0A6A6NCM2_HEVBR</name>
<protein>
    <submittedName>
        <fullName evidence="4">Uncharacterized protein</fullName>
    </submittedName>
</protein>
<keyword evidence="2" id="KW-0804">Transcription</keyword>
<accession>A0A6A6NCM2</accession>
<evidence type="ECO:0000256" key="3">
    <source>
        <dbReference type="ARBA" id="ARBA00022946"/>
    </source>
</evidence>
<gene>
    <name evidence="4" type="ORF">GH714_034385</name>
</gene>
<evidence type="ECO:0000256" key="1">
    <source>
        <dbReference type="ARBA" id="ARBA00007692"/>
    </source>
</evidence>
<proteinExistence type="inferred from homology"/>
<keyword evidence="2" id="KW-0806">Transcription termination</keyword>
<dbReference type="Proteomes" id="UP000467840">
    <property type="component" value="Chromosome 11"/>
</dbReference>
<evidence type="ECO:0000313" key="5">
    <source>
        <dbReference type="Proteomes" id="UP000467840"/>
    </source>
</evidence>
<evidence type="ECO:0000313" key="4">
    <source>
        <dbReference type="EMBL" id="KAF2323267.1"/>
    </source>
</evidence>
<dbReference type="GO" id="GO:0006353">
    <property type="term" value="P:DNA-templated transcription termination"/>
    <property type="evidence" value="ECO:0007669"/>
    <property type="project" value="UniProtKB-KW"/>
</dbReference>
<dbReference type="Pfam" id="PF02536">
    <property type="entry name" value="mTERF"/>
    <property type="match status" value="1"/>
</dbReference>
<comment type="caution">
    <text evidence="4">The sequence shown here is derived from an EMBL/GenBank/DDBJ whole genome shotgun (WGS) entry which is preliminary data.</text>
</comment>
<sequence>MMLGVFCRKLGLNHRSITLLDSKTQLGQGVFPFDALFITRRFSSNLPLKSNNDSFTISYLINSCGLSPESAKSVSKELHFKSPNKPDSILSFLRDLGLTDTQISKVVRRRPRLLLRDLNKRVLPNLGFLRSLGVSSNDLPKMISGNPDFLFRSLERHLIPSYNILKSLLLSDEKVFKTLIRLSPIDLSSVKNFTLNLLVLRELGMPESTISLFVTSSPKRMCQNVDKFSRNVKEIIGMGFNPVKSVFAFALGVKSQMSPITWKGKIEVFRRWGLLEDEILLAFRKYPLFMILSEKTIMKKMDFLVNKMGWQPAVVARTPAVLTYSLEKRIVPRCYVIKVLLLKGLIKETISLLSFLPRSDKSFLESFVIKHEEQVPQLMDVFKGKTDLAEVCFGFGEKCSAPRAQRAAN</sequence>
<comment type="similarity">
    <text evidence="1">Belongs to the mTERF family.</text>
</comment>
<keyword evidence="3" id="KW-0809">Transit peptide</keyword>
<dbReference type="GO" id="GO:0003676">
    <property type="term" value="F:nucleic acid binding"/>
    <property type="evidence" value="ECO:0007669"/>
    <property type="project" value="InterPro"/>
</dbReference>
<dbReference type="SMART" id="SM00733">
    <property type="entry name" value="Mterf"/>
    <property type="match status" value="5"/>
</dbReference>
<keyword evidence="2" id="KW-0805">Transcription regulation</keyword>
<dbReference type="FunFam" id="1.25.70.10:FF:000001">
    <property type="entry name" value="Mitochondrial transcription termination factor-like"/>
    <property type="match status" value="1"/>
</dbReference>
<dbReference type="InterPro" id="IPR038538">
    <property type="entry name" value="MTERF_sf"/>
</dbReference>
<dbReference type="EMBL" id="JAAGAX010000002">
    <property type="protein sequence ID" value="KAF2323267.1"/>
    <property type="molecule type" value="Genomic_DNA"/>
</dbReference>
<organism evidence="4 5">
    <name type="scientific">Hevea brasiliensis</name>
    <name type="common">Para rubber tree</name>
    <name type="synonym">Siphonia brasiliensis</name>
    <dbReference type="NCBI Taxonomy" id="3981"/>
    <lineage>
        <taxon>Eukaryota</taxon>
        <taxon>Viridiplantae</taxon>
        <taxon>Streptophyta</taxon>
        <taxon>Embryophyta</taxon>
        <taxon>Tracheophyta</taxon>
        <taxon>Spermatophyta</taxon>
        <taxon>Magnoliopsida</taxon>
        <taxon>eudicotyledons</taxon>
        <taxon>Gunneridae</taxon>
        <taxon>Pentapetalae</taxon>
        <taxon>rosids</taxon>
        <taxon>fabids</taxon>
        <taxon>Malpighiales</taxon>
        <taxon>Euphorbiaceae</taxon>
        <taxon>Crotonoideae</taxon>
        <taxon>Micrandreae</taxon>
        <taxon>Hevea</taxon>
    </lineage>
</organism>
<dbReference type="PANTHER" id="PTHR13068:SF133">
    <property type="entry name" value="MITOCHONDRIAL TRANSCRIPTION TERMINATION FACTOR FAMILY PROTEIN"/>
    <property type="match status" value="1"/>
</dbReference>
<dbReference type="PANTHER" id="PTHR13068">
    <property type="entry name" value="CGI-12 PROTEIN-RELATED"/>
    <property type="match status" value="1"/>
</dbReference>
<keyword evidence="5" id="KW-1185">Reference proteome</keyword>
<dbReference type="AlphaFoldDB" id="A0A6A6NCM2"/>
<dbReference type="Gene3D" id="1.25.70.10">
    <property type="entry name" value="Transcription termination factor 3, mitochondrial"/>
    <property type="match status" value="1"/>
</dbReference>
<dbReference type="InterPro" id="IPR003690">
    <property type="entry name" value="MTERF"/>
</dbReference>
<evidence type="ECO:0000256" key="2">
    <source>
        <dbReference type="ARBA" id="ARBA00022472"/>
    </source>
</evidence>
<reference evidence="4 5" key="1">
    <citation type="journal article" date="2020" name="Mol. Plant">
        <title>The Chromosome-Based Rubber Tree Genome Provides New Insights into Spurge Genome Evolution and Rubber Biosynthesis.</title>
        <authorList>
            <person name="Liu J."/>
            <person name="Shi C."/>
            <person name="Shi C.C."/>
            <person name="Li W."/>
            <person name="Zhang Q.J."/>
            <person name="Zhang Y."/>
            <person name="Li K."/>
            <person name="Lu H.F."/>
            <person name="Shi C."/>
            <person name="Zhu S.T."/>
            <person name="Xiao Z.Y."/>
            <person name="Nan H."/>
            <person name="Yue Y."/>
            <person name="Zhu X.G."/>
            <person name="Wu Y."/>
            <person name="Hong X.N."/>
            <person name="Fan G.Y."/>
            <person name="Tong Y."/>
            <person name="Zhang D."/>
            <person name="Mao C.L."/>
            <person name="Liu Y.L."/>
            <person name="Hao S.J."/>
            <person name="Liu W.Q."/>
            <person name="Lv M.Q."/>
            <person name="Zhang H.B."/>
            <person name="Liu Y."/>
            <person name="Hu-Tang G.R."/>
            <person name="Wang J.P."/>
            <person name="Wang J.H."/>
            <person name="Sun Y.H."/>
            <person name="Ni S.B."/>
            <person name="Chen W.B."/>
            <person name="Zhang X.C."/>
            <person name="Jiao Y.N."/>
            <person name="Eichler E.E."/>
            <person name="Li G.H."/>
            <person name="Liu X."/>
            <person name="Gao L.Z."/>
        </authorList>
    </citation>
    <scope>NUCLEOTIDE SEQUENCE [LARGE SCALE GENOMIC DNA]</scope>
    <source>
        <strain evidence="5">cv. GT1</strain>
        <tissue evidence="4">Leaf</tissue>
    </source>
</reference>